<feature type="compositionally biased region" description="Gly residues" evidence="3">
    <location>
        <begin position="347"/>
        <end position="359"/>
    </location>
</feature>
<feature type="compositionally biased region" description="Basic and acidic residues" evidence="3">
    <location>
        <begin position="122"/>
        <end position="132"/>
    </location>
</feature>
<feature type="domain" description="Hyaluronan/mRNA-binding protein" evidence="4">
    <location>
        <begin position="162"/>
        <end position="276"/>
    </location>
</feature>
<dbReference type="SMART" id="SM01233">
    <property type="entry name" value="HABP4_PAI-RBP1"/>
    <property type="match status" value="1"/>
</dbReference>
<feature type="compositionally biased region" description="Basic and acidic residues" evidence="3">
    <location>
        <begin position="157"/>
        <end position="183"/>
    </location>
</feature>
<gene>
    <name evidence="5" type="ORF">J5N97_004822</name>
</gene>
<feature type="compositionally biased region" description="Gly residues" evidence="3">
    <location>
        <begin position="105"/>
        <end position="118"/>
    </location>
</feature>
<dbReference type="InterPro" id="IPR039764">
    <property type="entry name" value="HABP4/SERBP1-like"/>
</dbReference>
<dbReference type="EMBL" id="JAGGNH010000001">
    <property type="protein sequence ID" value="KAJ0986466.1"/>
    <property type="molecule type" value="Genomic_DNA"/>
</dbReference>
<dbReference type="Proteomes" id="UP001085076">
    <property type="component" value="Miscellaneous, Linkage group lg01"/>
</dbReference>
<dbReference type="InterPro" id="IPR019084">
    <property type="entry name" value="STM1-like_N"/>
</dbReference>
<proteinExistence type="predicted"/>
<dbReference type="PANTHER" id="PTHR12299">
    <property type="entry name" value="HYALURONIC ACID-BINDING PROTEIN 4"/>
    <property type="match status" value="1"/>
</dbReference>
<protein>
    <recommendedName>
        <fullName evidence="4">Hyaluronan/mRNA-binding protein domain-containing protein</fullName>
    </recommendedName>
</protein>
<dbReference type="AlphaFoldDB" id="A0A9D5D6Z0"/>
<evidence type="ECO:0000256" key="3">
    <source>
        <dbReference type="SAM" id="MobiDB-lite"/>
    </source>
</evidence>
<sequence>MASTNPFDLLGDDDNDDPTQLIAAAQLQKVAAKKPAAPAASPPVAAKLPSKPLPPAEAVKEARSNAGRGGASRGGFGRGGGRGGRGGEPRQNRASGNENMNPNGYSGGYGGGAGGAGGEEADGGRAAERERGPYSGPRQPFRGGRRGGYGNGEAGGDSERPPRRAYERRSGTGRGYEMKREGAGRGNWGTPTDETLAQETEEKFNIDDKIQSPEKNAEKDDTPSAEVTKDTKEGVTNEAEQKEEEDKEMTLEEYEKVREEKRKALLAMKSEERKVDVDKEFESMQQLSLKKANDEVFIKLGSDKDAKRKDERAKKSVSINEFLKPAEGGRYYTPGGRGRGRGRGGGDRGPYQGGSGPGGSSYPAAAPSIEDPGQFPTLGGK</sequence>
<feature type="compositionally biased region" description="Basic and acidic residues" evidence="3">
    <location>
        <begin position="291"/>
        <end position="314"/>
    </location>
</feature>
<reference evidence="5" key="2">
    <citation type="journal article" date="2022" name="Hortic Res">
        <title>The genome of Dioscorea zingiberensis sheds light on the biosynthesis, origin and evolution of the medicinally important diosgenin saponins.</title>
        <authorList>
            <person name="Li Y."/>
            <person name="Tan C."/>
            <person name="Li Z."/>
            <person name="Guo J."/>
            <person name="Li S."/>
            <person name="Chen X."/>
            <person name="Wang C."/>
            <person name="Dai X."/>
            <person name="Yang H."/>
            <person name="Song W."/>
            <person name="Hou L."/>
            <person name="Xu J."/>
            <person name="Tong Z."/>
            <person name="Xu A."/>
            <person name="Yuan X."/>
            <person name="Wang W."/>
            <person name="Yang Q."/>
            <person name="Chen L."/>
            <person name="Sun Z."/>
            <person name="Wang K."/>
            <person name="Pan B."/>
            <person name="Chen J."/>
            <person name="Bao Y."/>
            <person name="Liu F."/>
            <person name="Qi X."/>
            <person name="Gang D.R."/>
            <person name="Wen J."/>
            <person name="Li J."/>
        </authorList>
    </citation>
    <scope>NUCLEOTIDE SEQUENCE</scope>
    <source>
        <strain evidence="5">Dzin_1.0</strain>
    </source>
</reference>
<accession>A0A9D5D6Z0</accession>
<evidence type="ECO:0000313" key="6">
    <source>
        <dbReference type="Proteomes" id="UP001085076"/>
    </source>
</evidence>
<dbReference type="Pfam" id="PF04774">
    <property type="entry name" value="HABP4_PAI-RBP1"/>
    <property type="match status" value="1"/>
</dbReference>
<name>A0A9D5D6Z0_9LILI</name>
<feature type="compositionally biased region" description="Low complexity" evidence="3">
    <location>
        <begin position="29"/>
        <end position="50"/>
    </location>
</feature>
<evidence type="ECO:0000313" key="5">
    <source>
        <dbReference type="EMBL" id="KAJ0986466.1"/>
    </source>
</evidence>
<comment type="subcellular location">
    <subcellularLocation>
        <location evidence="1">Cytoplasm</location>
    </subcellularLocation>
</comment>
<feature type="region of interest" description="Disordered" evidence="3">
    <location>
        <begin position="286"/>
        <end position="381"/>
    </location>
</feature>
<evidence type="ECO:0000256" key="2">
    <source>
        <dbReference type="ARBA" id="ARBA00022490"/>
    </source>
</evidence>
<dbReference type="Pfam" id="PF09598">
    <property type="entry name" value="Stm1_N"/>
    <property type="match status" value="1"/>
</dbReference>
<feature type="region of interest" description="Disordered" evidence="3">
    <location>
        <begin position="29"/>
        <end position="252"/>
    </location>
</feature>
<dbReference type="GO" id="GO:0003723">
    <property type="term" value="F:RNA binding"/>
    <property type="evidence" value="ECO:0007669"/>
    <property type="project" value="InterPro"/>
</dbReference>
<feature type="compositionally biased region" description="Gly residues" evidence="3">
    <location>
        <begin position="67"/>
        <end position="84"/>
    </location>
</feature>
<keyword evidence="6" id="KW-1185">Reference proteome</keyword>
<evidence type="ECO:0000259" key="4">
    <source>
        <dbReference type="SMART" id="SM01233"/>
    </source>
</evidence>
<feature type="compositionally biased region" description="Polar residues" evidence="3">
    <location>
        <begin position="189"/>
        <end position="198"/>
    </location>
</feature>
<feature type="compositionally biased region" description="Basic and acidic residues" evidence="3">
    <location>
        <begin position="200"/>
        <end position="235"/>
    </location>
</feature>
<organism evidence="5 6">
    <name type="scientific">Dioscorea zingiberensis</name>
    <dbReference type="NCBI Taxonomy" id="325984"/>
    <lineage>
        <taxon>Eukaryota</taxon>
        <taxon>Viridiplantae</taxon>
        <taxon>Streptophyta</taxon>
        <taxon>Embryophyta</taxon>
        <taxon>Tracheophyta</taxon>
        <taxon>Spermatophyta</taxon>
        <taxon>Magnoliopsida</taxon>
        <taxon>Liliopsida</taxon>
        <taxon>Dioscoreales</taxon>
        <taxon>Dioscoreaceae</taxon>
        <taxon>Dioscorea</taxon>
    </lineage>
</organism>
<evidence type="ECO:0000256" key="1">
    <source>
        <dbReference type="ARBA" id="ARBA00004496"/>
    </source>
</evidence>
<dbReference type="GO" id="GO:0005737">
    <property type="term" value="C:cytoplasm"/>
    <property type="evidence" value="ECO:0007669"/>
    <property type="project" value="UniProtKB-SubCell"/>
</dbReference>
<dbReference type="OrthoDB" id="784393at2759"/>
<dbReference type="Gene3D" id="6.10.140.1040">
    <property type="match status" value="1"/>
</dbReference>
<feature type="region of interest" description="Disordered" evidence="3">
    <location>
        <begin position="1"/>
        <end position="20"/>
    </location>
</feature>
<dbReference type="InterPro" id="IPR006861">
    <property type="entry name" value="HABP4_PAIRBP1-bd"/>
</dbReference>
<reference evidence="5" key="1">
    <citation type="submission" date="2021-03" db="EMBL/GenBank/DDBJ databases">
        <authorList>
            <person name="Li Z."/>
            <person name="Yang C."/>
        </authorList>
    </citation>
    <scope>NUCLEOTIDE SEQUENCE</scope>
    <source>
        <strain evidence="5">Dzin_1.0</strain>
        <tissue evidence="5">Leaf</tissue>
    </source>
</reference>
<keyword evidence="2" id="KW-0963">Cytoplasm</keyword>
<feature type="compositionally biased region" description="Polar residues" evidence="3">
    <location>
        <begin position="92"/>
        <end position="104"/>
    </location>
</feature>
<dbReference type="PANTHER" id="PTHR12299:SF17">
    <property type="entry name" value="AT19571P-RELATED"/>
    <property type="match status" value="1"/>
</dbReference>
<feature type="compositionally biased region" description="Gly residues" evidence="3">
    <location>
        <begin position="146"/>
        <end position="155"/>
    </location>
</feature>
<comment type="caution">
    <text evidence="5">The sequence shown here is derived from an EMBL/GenBank/DDBJ whole genome shotgun (WGS) entry which is preliminary data.</text>
</comment>
<dbReference type="GO" id="GO:0005634">
    <property type="term" value="C:nucleus"/>
    <property type="evidence" value="ECO:0007669"/>
    <property type="project" value="TreeGrafter"/>
</dbReference>